<evidence type="ECO:0000313" key="3">
    <source>
        <dbReference type="Proteomes" id="UP000822476"/>
    </source>
</evidence>
<dbReference type="Proteomes" id="UP000822476">
    <property type="component" value="Unassembled WGS sequence"/>
</dbReference>
<keyword evidence="1" id="KW-0812">Transmembrane</keyword>
<accession>A0A8S9Z639</accession>
<reference evidence="2" key="1">
    <citation type="submission" date="2019-07" db="EMBL/GenBank/DDBJ databases">
        <title>Annotation for the trematode Paragonimus miyazaki's.</title>
        <authorList>
            <person name="Choi Y.-J."/>
        </authorList>
    </citation>
    <scope>NUCLEOTIDE SEQUENCE</scope>
    <source>
        <strain evidence="2">Japan</strain>
    </source>
</reference>
<dbReference type="AlphaFoldDB" id="A0A8S9Z639"/>
<sequence length="485" mass="57743">MGQIVEHGTVQCALCIIRDMKSSLLIELWQEFRQRNIQCNTHESNQQTSYKLFNPARDYLDSNQWKWRKHYREAILNSYVVKLNNNTKRYLSKWINRQLALIGQCVDASIFDLRMKPNELDEFFQPNLADAYTKLVPLIDLLLDCAADAQMSENTLIWLLCHWFYVCRMHLLRGWLLRVPRRRQFYGVPFEIYGLEELLNKYQSEVLRFSSCPVLRTWFKNGACILNDLLTMKVCQTCHPLLAQGIYQNLWYRFSEHHGQTKRPLRNTTVHFKQQQVVLMEAQSRAASRLLINFESYMASVLHRNRLDSDLGPSAPELYDTVQLWSAVYDYPLERYFALAGLLSVSCIIILLLFLFAILRYLTPKLRYFSLVVSSQENQETSLQKVISFYCFLAPLCVYLNLELRLFWARILLNNYLRLFPHRMSHRFLFTQEHRANPQQLFNIGFQINLTWRAFEHQERRVKNLFIELRTELTRRGIFLPMDLF</sequence>
<keyword evidence="3" id="KW-1185">Reference proteome</keyword>
<gene>
    <name evidence="2" type="ORF">EG68_04237</name>
</gene>
<evidence type="ECO:0000256" key="1">
    <source>
        <dbReference type="SAM" id="Phobius"/>
    </source>
</evidence>
<dbReference type="EMBL" id="JTDE01001647">
    <property type="protein sequence ID" value="KAF7258577.1"/>
    <property type="molecule type" value="Genomic_DNA"/>
</dbReference>
<organism evidence="2 3">
    <name type="scientific">Paragonimus skrjabini miyazakii</name>
    <dbReference type="NCBI Taxonomy" id="59628"/>
    <lineage>
        <taxon>Eukaryota</taxon>
        <taxon>Metazoa</taxon>
        <taxon>Spiralia</taxon>
        <taxon>Lophotrochozoa</taxon>
        <taxon>Platyhelminthes</taxon>
        <taxon>Trematoda</taxon>
        <taxon>Digenea</taxon>
        <taxon>Plagiorchiida</taxon>
        <taxon>Troglotremata</taxon>
        <taxon>Troglotrematidae</taxon>
        <taxon>Paragonimus</taxon>
    </lineage>
</organism>
<feature type="transmembrane region" description="Helical" evidence="1">
    <location>
        <begin position="382"/>
        <end position="402"/>
    </location>
</feature>
<name>A0A8S9Z639_9TREM</name>
<keyword evidence="1" id="KW-1133">Transmembrane helix</keyword>
<evidence type="ECO:0000313" key="2">
    <source>
        <dbReference type="EMBL" id="KAF7258577.1"/>
    </source>
</evidence>
<dbReference type="OrthoDB" id="6236680at2759"/>
<proteinExistence type="predicted"/>
<comment type="caution">
    <text evidence="2">The sequence shown here is derived from an EMBL/GenBank/DDBJ whole genome shotgun (WGS) entry which is preliminary data.</text>
</comment>
<feature type="transmembrane region" description="Helical" evidence="1">
    <location>
        <begin position="336"/>
        <end position="362"/>
    </location>
</feature>
<keyword evidence="1" id="KW-0472">Membrane</keyword>
<protein>
    <submittedName>
        <fullName evidence="2">Uncharacterized protein</fullName>
    </submittedName>
</protein>